<feature type="region of interest" description="Disordered" evidence="1">
    <location>
        <begin position="139"/>
        <end position="163"/>
    </location>
</feature>
<name>A0A225DLF2_9BACT</name>
<evidence type="ECO:0000256" key="1">
    <source>
        <dbReference type="SAM" id="MobiDB-lite"/>
    </source>
</evidence>
<feature type="compositionally biased region" description="Low complexity" evidence="1">
    <location>
        <begin position="153"/>
        <end position="163"/>
    </location>
</feature>
<comment type="caution">
    <text evidence="2">The sequence shown here is derived from an EMBL/GenBank/DDBJ whole genome shotgun (WGS) entry which is preliminary data.</text>
</comment>
<evidence type="ECO:0000313" key="3">
    <source>
        <dbReference type="Proteomes" id="UP000214646"/>
    </source>
</evidence>
<gene>
    <name evidence="2" type="ORF">FRUB_07919</name>
</gene>
<protein>
    <submittedName>
        <fullName evidence="2">Uncharacterized protein</fullName>
    </submittedName>
</protein>
<accession>A0A225DLF2</accession>
<dbReference type="EMBL" id="NIDE01000015">
    <property type="protein sequence ID" value="OWK36997.1"/>
    <property type="molecule type" value="Genomic_DNA"/>
</dbReference>
<organism evidence="2 3">
    <name type="scientific">Fimbriiglobus ruber</name>
    <dbReference type="NCBI Taxonomy" id="1908690"/>
    <lineage>
        <taxon>Bacteria</taxon>
        <taxon>Pseudomonadati</taxon>
        <taxon>Planctomycetota</taxon>
        <taxon>Planctomycetia</taxon>
        <taxon>Gemmatales</taxon>
        <taxon>Gemmataceae</taxon>
        <taxon>Fimbriiglobus</taxon>
    </lineage>
</organism>
<reference evidence="3" key="1">
    <citation type="submission" date="2017-06" db="EMBL/GenBank/DDBJ databases">
        <title>Genome analysis of Fimbriiglobus ruber SP5, the first member of the order Planctomycetales with confirmed chitinolytic capability.</title>
        <authorList>
            <person name="Ravin N.V."/>
            <person name="Rakitin A.L."/>
            <person name="Ivanova A.A."/>
            <person name="Beletsky A.V."/>
            <person name="Kulichevskaya I.S."/>
            <person name="Mardanov A.V."/>
            <person name="Dedysh S.N."/>
        </authorList>
    </citation>
    <scope>NUCLEOTIDE SEQUENCE [LARGE SCALE GENOMIC DNA]</scope>
    <source>
        <strain evidence="3">SP5</strain>
    </source>
</reference>
<dbReference type="AlphaFoldDB" id="A0A225DLF2"/>
<dbReference type="Proteomes" id="UP000214646">
    <property type="component" value="Unassembled WGS sequence"/>
</dbReference>
<sequence>MASCTLYTFDSTGHIGGRSGSVIGSAVPADGILSGNTLTVSQMIPATVTVTQPDGSTSSYGAVVDSGWSFVLDGTGAPTRDAAGNLVVVPPAYDPGRPSVAIYNLVSAVKSGVLDPKTDIDQDTINDVNRSLSAAGLPILPARPWSRPPRLPPSASRSPTGSP</sequence>
<evidence type="ECO:0000313" key="2">
    <source>
        <dbReference type="EMBL" id="OWK36997.1"/>
    </source>
</evidence>
<proteinExistence type="predicted"/>
<dbReference type="RefSeq" id="WP_088258578.1">
    <property type="nucleotide sequence ID" value="NZ_NIDE01000015.1"/>
</dbReference>
<keyword evidence="3" id="KW-1185">Reference proteome</keyword>